<dbReference type="InterPro" id="IPR050465">
    <property type="entry name" value="UPF0194_transport"/>
</dbReference>
<dbReference type="Proteomes" id="UP000031972">
    <property type="component" value="Unassembled WGS sequence"/>
</dbReference>
<feature type="coiled-coil region" evidence="3">
    <location>
        <begin position="115"/>
        <end position="142"/>
    </location>
</feature>
<reference evidence="6 7" key="1">
    <citation type="submission" date="2015-01" db="EMBL/GenBank/DDBJ databases">
        <title>Jeotgalibacillus campisalis genome sequencing.</title>
        <authorList>
            <person name="Goh K.M."/>
            <person name="Chan K.-G."/>
            <person name="Yaakop A.S."/>
            <person name="Ee R."/>
            <person name="Gan H.M."/>
            <person name="Chan C.S."/>
        </authorList>
    </citation>
    <scope>NUCLEOTIDE SEQUENCE [LARGE SCALE GENOMIC DNA]</scope>
    <source>
        <strain evidence="6 7">SF-57</strain>
    </source>
</reference>
<dbReference type="EMBL" id="JXRR01000022">
    <property type="protein sequence ID" value="KIL43177.1"/>
    <property type="molecule type" value="Genomic_DNA"/>
</dbReference>
<dbReference type="OrthoDB" id="2446145at2"/>
<comment type="subcellular location">
    <subcellularLocation>
        <location evidence="1">Cell envelope</location>
    </subcellularLocation>
</comment>
<feature type="transmembrane region" description="Helical" evidence="4">
    <location>
        <begin position="7"/>
        <end position="25"/>
    </location>
</feature>
<evidence type="ECO:0000256" key="4">
    <source>
        <dbReference type="SAM" id="Phobius"/>
    </source>
</evidence>
<dbReference type="RefSeq" id="WP_041061503.1">
    <property type="nucleotide sequence ID" value="NZ_JXRR01000022.1"/>
</dbReference>
<evidence type="ECO:0000256" key="2">
    <source>
        <dbReference type="ARBA" id="ARBA00023054"/>
    </source>
</evidence>
<dbReference type="PANTHER" id="PTHR32347">
    <property type="entry name" value="EFFLUX SYSTEM COMPONENT YKNX-RELATED"/>
    <property type="match status" value="1"/>
</dbReference>
<organism evidence="6 7">
    <name type="scientific">Jeotgalibacillus campisalis</name>
    <dbReference type="NCBI Taxonomy" id="220754"/>
    <lineage>
        <taxon>Bacteria</taxon>
        <taxon>Bacillati</taxon>
        <taxon>Bacillota</taxon>
        <taxon>Bacilli</taxon>
        <taxon>Bacillales</taxon>
        <taxon>Caryophanaceae</taxon>
        <taxon>Jeotgalibacillus</taxon>
    </lineage>
</organism>
<protein>
    <recommendedName>
        <fullName evidence="5">YknX-like barrel-sandwich hybrid domain-containing protein</fullName>
    </recommendedName>
</protein>
<keyword evidence="7" id="KW-1185">Reference proteome</keyword>
<feature type="domain" description="YknX-like barrel-sandwich hybrid" evidence="5">
    <location>
        <begin position="65"/>
        <end position="234"/>
    </location>
</feature>
<evidence type="ECO:0000256" key="1">
    <source>
        <dbReference type="ARBA" id="ARBA00004196"/>
    </source>
</evidence>
<evidence type="ECO:0000256" key="3">
    <source>
        <dbReference type="SAM" id="Coils"/>
    </source>
</evidence>
<dbReference type="GO" id="GO:0030313">
    <property type="term" value="C:cell envelope"/>
    <property type="evidence" value="ECO:0007669"/>
    <property type="project" value="UniProtKB-SubCell"/>
</dbReference>
<dbReference type="PANTHER" id="PTHR32347:SF14">
    <property type="entry name" value="EFFLUX SYSTEM COMPONENT YKNX-RELATED"/>
    <property type="match status" value="1"/>
</dbReference>
<keyword evidence="2 3" id="KW-0175">Coiled coil</keyword>
<evidence type="ECO:0000313" key="6">
    <source>
        <dbReference type="EMBL" id="KIL43177.1"/>
    </source>
</evidence>
<comment type="caution">
    <text evidence="6">The sequence shown here is derived from an EMBL/GenBank/DDBJ whole genome shotgun (WGS) entry which is preliminary data.</text>
</comment>
<accession>A0A0C2V2A0</accession>
<dbReference type="PATRIC" id="fig|220754.4.peg.3592"/>
<gene>
    <name evidence="6" type="ORF">KR50_35800</name>
</gene>
<keyword evidence="4" id="KW-0812">Transmembrane</keyword>
<dbReference type="InterPro" id="IPR058639">
    <property type="entry name" value="BSH_YknX-like"/>
</dbReference>
<evidence type="ECO:0000313" key="7">
    <source>
        <dbReference type="Proteomes" id="UP000031972"/>
    </source>
</evidence>
<dbReference type="AlphaFoldDB" id="A0A0C2V2A0"/>
<keyword evidence="4" id="KW-0472">Membrane</keyword>
<name>A0A0C2V2A0_9BACL</name>
<evidence type="ECO:0000259" key="5">
    <source>
        <dbReference type="Pfam" id="PF25984"/>
    </source>
</evidence>
<keyword evidence="4" id="KW-1133">Transmembrane helix</keyword>
<dbReference type="Pfam" id="PF25984">
    <property type="entry name" value="BSH_YknX"/>
    <property type="match status" value="1"/>
</dbReference>
<sequence>MDHSKKWITAGILGLLFVGINLYFIKQDLLLIDRTSIVHDQTTAQTEDLQEILVKDGVIHTATEQHVYFSEQLGMFTRFLVEEGQVITSGTPLYEYDVVDLEEQRLLFDSEAEQIRSEINAVESYISELETLERQLSDATISSSSADANPTSSLDDQELLLNIELEVGIDISDATIDQTRSLLNQQIGEQEASVGRLEAQEAKFKSLSEGLEESPTVQVESDFNGKIAHLSEGVENPLITIYSDNLASQILLTDEEALTVLAGMKTSVTSPVAKSTVNGAVVANPQLPEQEPTTEEKSLYSVDVDLQEPGPEWFIGQHVVNEIVTDEALGATTVPSISLDEKRLYTLTPTGMIQPRIVDLGLRVEDRQEVYSNIEPAEWLVIDPLQVERFNSAYITPMTVDRLTTDNLGTLGKRSSWKHVLLGVLPKY</sequence>
<proteinExistence type="predicted"/>